<dbReference type="SUPFAM" id="SSF55729">
    <property type="entry name" value="Acyl-CoA N-acyltransferases (Nat)"/>
    <property type="match status" value="1"/>
</dbReference>
<comment type="caution">
    <text evidence="2">The sequence shown here is derived from an EMBL/GenBank/DDBJ whole genome shotgun (WGS) entry which is preliminary data.</text>
</comment>
<name>A0AA40X3I9_9GAMM</name>
<dbReference type="GO" id="GO:0008483">
    <property type="term" value="F:transaminase activity"/>
    <property type="evidence" value="ECO:0007669"/>
    <property type="project" value="UniProtKB-KW"/>
</dbReference>
<dbReference type="InterPro" id="IPR016181">
    <property type="entry name" value="Acyl_CoA_acyltransferase"/>
</dbReference>
<reference evidence="2" key="3">
    <citation type="submission" date="2020-11" db="EMBL/GenBank/DDBJ databases">
        <authorList>
            <person name="Lee S.D."/>
        </authorList>
    </citation>
    <scope>NUCLEOTIDE SEQUENCE</scope>
    <source>
        <strain evidence="2">SAP-2</strain>
    </source>
</reference>
<keyword evidence="3" id="KW-0808">Transferase</keyword>
<dbReference type="InterPro" id="IPR000182">
    <property type="entry name" value="GNAT_dom"/>
</dbReference>
<organism evidence="2 5">
    <name type="scientific">Rouxiella silvae</name>
    <dbReference type="NCBI Taxonomy" id="1646373"/>
    <lineage>
        <taxon>Bacteria</taxon>
        <taxon>Pseudomonadati</taxon>
        <taxon>Pseudomonadota</taxon>
        <taxon>Gammaproteobacteria</taxon>
        <taxon>Enterobacterales</taxon>
        <taxon>Yersiniaceae</taxon>
        <taxon>Rouxiella</taxon>
    </lineage>
</organism>
<gene>
    <name evidence="3" type="ORF">BS639_16710</name>
    <name evidence="2" type="ORF">ITX54_15305</name>
</gene>
<reference evidence="2" key="4">
    <citation type="submission" date="2022-09" db="EMBL/GenBank/DDBJ databases">
        <title>Rouxiella aceris sp. nov., isolated from tree sap and emended description of the genus Rhouxiella.</title>
        <authorList>
            <person name="Kim I.S."/>
        </authorList>
    </citation>
    <scope>NUCLEOTIDE SEQUENCE</scope>
    <source>
        <strain evidence="2">SAP-2</strain>
    </source>
</reference>
<protein>
    <submittedName>
        <fullName evidence="3">Branched-chain amino acid aminotransferase</fullName>
    </submittedName>
    <submittedName>
        <fullName evidence="2">GNAT family N-acetyltransferase</fullName>
    </submittedName>
</protein>
<dbReference type="AlphaFoldDB" id="A0AA40X3I9"/>
<accession>A0AA40X3I9</accession>
<feature type="domain" description="N-acetyltransferase" evidence="1">
    <location>
        <begin position="11"/>
        <end position="144"/>
    </location>
</feature>
<dbReference type="Proteomes" id="UP000192722">
    <property type="component" value="Unassembled WGS sequence"/>
</dbReference>
<dbReference type="EMBL" id="JADMKS010000006">
    <property type="protein sequence ID" value="MBF6638030.1"/>
    <property type="molecule type" value="Genomic_DNA"/>
</dbReference>
<evidence type="ECO:0000313" key="5">
    <source>
        <dbReference type="Proteomes" id="UP000705283"/>
    </source>
</evidence>
<evidence type="ECO:0000313" key="4">
    <source>
        <dbReference type="Proteomes" id="UP000192722"/>
    </source>
</evidence>
<dbReference type="Pfam" id="PF13302">
    <property type="entry name" value="Acetyltransf_3"/>
    <property type="match status" value="1"/>
</dbReference>
<sequence>MKTKYSGKTIFLRFAEVEDYAFVHSLRVAPKSATFLSKVDDDPLQQKTWLTEYKKREAAGVEFYFIISRIDTQQPVGSIRVYNVDFEAGTAQVGSWILNDNKTMSAGIESILLIIEIMSDMKMPVLIVDARKDHSTALRFIKKISHRYRGEDETNHFYEIDVPVLLATFYKENQHYILPELPEKDV</sequence>
<reference evidence="3 4" key="2">
    <citation type="journal article" date="2017" name="Int. J. Syst. Evol. Microbiol.">
        <title>Rouxiella badensis sp. nov. and Rouxiella silvae sp. nov. isolated from peat bog soil in Germany and emendation of the genus description.</title>
        <authorList>
            <person name="Le Fleche-Mateos A."/>
            <person name="Kugler J.H."/>
            <person name="Hansen S.H."/>
            <person name="Syldatk C."/>
            <person name="Hausmann R."/>
            <person name="Lomprez F."/>
            <person name="Vandenbogaert M."/>
            <person name="Manuguerra J.C."/>
            <person name="Grimont P.A."/>
        </authorList>
    </citation>
    <scope>NUCLEOTIDE SEQUENCE [LARGE SCALE GENOMIC DNA]</scope>
    <source>
        <strain evidence="3 4">213</strain>
    </source>
</reference>
<keyword evidence="3" id="KW-0032">Aminotransferase</keyword>
<reference evidence="3" key="1">
    <citation type="submission" date="2016-12" db="EMBL/GenBank/DDBJ databases">
        <authorList>
            <person name="Le Fleche-Mateos A."/>
        </authorList>
    </citation>
    <scope>NUCLEOTIDE SEQUENCE</scope>
    <source>
        <strain evidence="3">213</strain>
    </source>
</reference>
<dbReference type="Gene3D" id="3.40.630.30">
    <property type="match status" value="1"/>
</dbReference>
<evidence type="ECO:0000259" key="1">
    <source>
        <dbReference type="Pfam" id="PF13302"/>
    </source>
</evidence>
<proteinExistence type="predicted"/>
<dbReference type="EMBL" id="MRWD01000042">
    <property type="protein sequence ID" value="ORJ20120.1"/>
    <property type="molecule type" value="Genomic_DNA"/>
</dbReference>
<dbReference type="GO" id="GO:0016747">
    <property type="term" value="F:acyltransferase activity, transferring groups other than amino-acyl groups"/>
    <property type="evidence" value="ECO:0007669"/>
    <property type="project" value="InterPro"/>
</dbReference>
<evidence type="ECO:0000313" key="3">
    <source>
        <dbReference type="EMBL" id="ORJ20120.1"/>
    </source>
</evidence>
<keyword evidence="4" id="KW-1185">Reference proteome</keyword>
<dbReference type="Proteomes" id="UP000705283">
    <property type="component" value="Unassembled WGS sequence"/>
</dbReference>
<dbReference type="RefSeq" id="WP_055780435.1">
    <property type="nucleotide sequence ID" value="NZ_CBCSCF010000001.1"/>
</dbReference>
<evidence type="ECO:0000313" key="2">
    <source>
        <dbReference type="EMBL" id="MBF6638030.1"/>
    </source>
</evidence>